<keyword evidence="6" id="KW-0804">Transcription</keyword>
<dbReference type="SUPFAM" id="SSF55781">
    <property type="entry name" value="GAF domain-like"/>
    <property type="match status" value="1"/>
</dbReference>
<dbReference type="EMBL" id="SLXT01000003">
    <property type="protein sequence ID" value="TCP68446.1"/>
    <property type="molecule type" value="Genomic_DNA"/>
</dbReference>
<dbReference type="Proteomes" id="UP000294813">
    <property type="component" value="Unassembled WGS sequence"/>
</dbReference>
<dbReference type="InterPro" id="IPR052731">
    <property type="entry name" value="B_subtilis_Trans_State_Reg"/>
</dbReference>
<dbReference type="InterPro" id="IPR029016">
    <property type="entry name" value="GAF-like_dom_sf"/>
</dbReference>
<dbReference type="PANTHER" id="PTHR36432">
    <property type="match status" value="1"/>
</dbReference>
<evidence type="ECO:0000313" key="10">
    <source>
        <dbReference type="Proteomes" id="UP000294813"/>
    </source>
</evidence>
<keyword evidence="4 7" id="KW-0238">DNA-binding</keyword>
<proteinExistence type="predicted"/>
<dbReference type="PANTHER" id="PTHR36432:SF1">
    <property type="entry name" value="STAGE V SPORULATION PROTEIN T"/>
    <property type="match status" value="1"/>
</dbReference>
<dbReference type="Gene3D" id="3.30.450.40">
    <property type="match status" value="1"/>
</dbReference>
<sequence>MKATGIVRRIDDLGRVVIPKEIRRTLRIREGDPLEIFVDREGEVILKKYSPIGELGDFAKEYADSLSEATGHIAYIADRDNIIAVAGAPKKEFLGKPISPAVERVMEERKSVLIQKPGDHAHCKGCPSTEEDADCNLSAEVIAPIIAEGDPIGAVILASKDPNVKMGDMEIKLTETAAGFLAKQMEP</sequence>
<evidence type="ECO:0000256" key="6">
    <source>
        <dbReference type="ARBA" id="ARBA00023163"/>
    </source>
</evidence>
<dbReference type="GO" id="GO:0003677">
    <property type="term" value="F:DNA binding"/>
    <property type="evidence" value="ECO:0007669"/>
    <property type="project" value="UniProtKB-UniRule"/>
</dbReference>
<name>A0A4V2SY34_9FIRM</name>
<keyword evidence="3" id="KW-0805">Transcription regulation</keyword>
<evidence type="ECO:0000256" key="7">
    <source>
        <dbReference type="PROSITE-ProRule" id="PRU01076"/>
    </source>
</evidence>
<evidence type="ECO:0000256" key="3">
    <source>
        <dbReference type="ARBA" id="ARBA00023015"/>
    </source>
</evidence>
<dbReference type="Pfam" id="PF15714">
    <property type="entry name" value="SpoVT_C"/>
    <property type="match status" value="1"/>
</dbReference>
<gene>
    <name evidence="9" type="ORF">EDD73_10377</name>
</gene>
<evidence type="ECO:0000259" key="8">
    <source>
        <dbReference type="PROSITE" id="PS51740"/>
    </source>
</evidence>
<dbReference type="Pfam" id="PF04014">
    <property type="entry name" value="MazE_antitoxin"/>
    <property type="match status" value="1"/>
</dbReference>
<reference evidence="9 10" key="1">
    <citation type="submission" date="2019-03" db="EMBL/GenBank/DDBJ databases">
        <title>Genomic Encyclopedia of Type Strains, Phase IV (KMG-IV): sequencing the most valuable type-strain genomes for metagenomic binning, comparative biology and taxonomic classification.</title>
        <authorList>
            <person name="Goeker M."/>
        </authorList>
    </citation>
    <scope>NUCLEOTIDE SEQUENCE [LARGE SCALE GENOMIC DNA]</scope>
    <source>
        <strain evidence="9 10">DSM 11170</strain>
    </source>
</reference>
<dbReference type="Gene3D" id="2.10.260.10">
    <property type="match status" value="1"/>
</dbReference>
<organism evidence="9 10">
    <name type="scientific">Heliophilum fasciatum</name>
    <dbReference type="NCBI Taxonomy" id="35700"/>
    <lineage>
        <taxon>Bacteria</taxon>
        <taxon>Bacillati</taxon>
        <taxon>Bacillota</taxon>
        <taxon>Clostridia</taxon>
        <taxon>Eubacteriales</taxon>
        <taxon>Heliobacteriaceae</taxon>
        <taxon>Heliophilum</taxon>
    </lineage>
</organism>
<evidence type="ECO:0000313" key="9">
    <source>
        <dbReference type="EMBL" id="TCP68446.1"/>
    </source>
</evidence>
<dbReference type="OrthoDB" id="9782993at2"/>
<keyword evidence="2" id="KW-0749">Sporulation</keyword>
<keyword evidence="10" id="KW-1185">Reference proteome</keyword>
<dbReference type="AlphaFoldDB" id="A0A4V2SY34"/>
<dbReference type="InterPro" id="IPR014213">
    <property type="entry name" value="SpoVT"/>
</dbReference>
<dbReference type="NCBIfam" id="TIGR02851">
    <property type="entry name" value="spore_V_T"/>
    <property type="match status" value="1"/>
</dbReference>
<evidence type="ECO:0000256" key="5">
    <source>
        <dbReference type="ARBA" id="ARBA00023159"/>
    </source>
</evidence>
<evidence type="ECO:0000256" key="2">
    <source>
        <dbReference type="ARBA" id="ARBA00022969"/>
    </source>
</evidence>
<dbReference type="InterPro" id="IPR037914">
    <property type="entry name" value="SpoVT-AbrB_sf"/>
</dbReference>
<dbReference type="SUPFAM" id="SSF89447">
    <property type="entry name" value="AbrB/MazE/MraZ-like"/>
    <property type="match status" value="1"/>
</dbReference>
<keyword evidence="1" id="KW-0678">Repressor</keyword>
<evidence type="ECO:0000256" key="4">
    <source>
        <dbReference type="ARBA" id="ARBA00023125"/>
    </source>
</evidence>
<dbReference type="RefSeq" id="WP_131918042.1">
    <property type="nucleotide sequence ID" value="NZ_JAOQNU010000003.1"/>
</dbReference>
<dbReference type="GO" id="GO:0042802">
    <property type="term" value="F:identical protein binding"/>
    <property type="evidence" value="ECO:0007669"/>
    <property type="project" value="UniProtKB-ARBA"/>
</dbReference>
<feature type="domain" description="SpoVT-AbrB" evidence="8">
    <location>
        <begin position="5"/>
        <end position="51"/>
    </location>
</feature>
<accession>A0A4V2SY34</accession>
<dbReference type="SMART" id="SM00966">
    <property type="entry name" value="SpoVT_AbrB"/>
    <property type="match status" value="1"/>
</dbReference>
<comment type="caution">
    <text evidence="9">The sequence shown here is derived from an EMBL/GenBank/DDBJ whole genome shotgun (WGS) entry which is preliminary data.</text>
</comment>
<dbReference type="PROSITE" id="PS51740">
    <property type="entry name" value="SPOVT_ABRB"/>
    <property type="match status" value="1"/>
</dbReference>
<dbReference type="FunFam" id="2.10.260.10:FF:000001">
    <property type="entry name" value="Stage V sporulation protein T"/>
    <property type="match status" value="1"/>
</dbReference>
<dbReference type="InterPro" id="IPR007159">
    <property type="entry name" value="SpoVT-AbrB_dom"/>
</dbReference>
<keyword evidence="5" id="KW-0010">Activator</keyword>
<protein>
    <submittedName>
        <fullName evidence="9">AbrB family transcriptional regulator (Stage V sporulation protein T)</fullName>
    </submittedName>
</protein>
<dbReference type="NCBIfam" id="TIGR01439">
    <property type="entry name" value="lp_hng_hel_AbrB"/>
    <property type="match status" value="1"/>
</dbReference>
<dbReference type="PIRSF" id="PIRSF026579">
    <property type="entry name" value="Spore_V_T"/>
    <property type="match status" value="1"/>
</dbReference>
<dbReference type="GO" id="GO:0030435">
    <property type="term" value="P:sporulation resulting in formation of a cellular spore"/>
    <property type="evidence" value="ECO:0007669"/>
    <property type="project" value="UniProtKB-KW"/>
</dbReference>
<evidence type="ECO:0000256" key="1">
    <source>
        <dbReference type="ARBA" id="ARBA00022491"/>
    </source>
</evidence>